<keyword evidence="1 2" id="KW-0175">Coiled coil</keyword>
<feature type="compositionally biased region" description="Basic and acidic residues" evidence="3">
    <location>
        <begin position="132"/>
        <end position="150"/>
    </location>
</feature>
<evidence type="ECO:0000313" key="5">
    <source>
        <dbReference type="EMBL" id="EGD29602.1"/>
    </source>
</evidence>
<feature type="domain" description="SCP" evidence="4">
    <location>
        <begin position="344"/>
        <end position="471"/>
    </location>
</feature>
<evidence type="ECO:0000313" key="6">
    <source>
        <dbReference type="Proteomes" id="UP000003332"/>
    </source>
</evidence>
<dbReference type="PANTHER" id="PTHR23160:SF19">
    <property type="entry name" value="MYOSIN HEAVY CHAIN-RELATED PROTEIN"/>
    <property type="match status" value="1"/>
</dbReference>
<feature type="compositionally biased region" description="Low complexity" evidence="3">
    <location>
        <begin position="201"/>
        <end position="216"/>
    </location>
</feature>
<reference evidence="5 6" key="1">
    <citation type="submission" date="2011-02" db="EMBL/GenBank/DDBJ databases">
        <authorList>
            <person name="Muzny D."/>
            <person name="Qin X."/>
            <person name="Deng J."/>
            <person name="Jiang H."/>
            <person name="Liu Y."/>
            <person name="Qu J."/>
            <person name="Song X.-Z."/>
            <person name="Zhang L."/>
            <person name="Thornton R."/>
            <person name="Coyle M."/>
            <person name="Francisco L."/>
            <person name="Jackson L."/>
            <person name="Javaid M."/>
            <person name="Korchina V."/>
            <person name="Kovar C."/>
            <person name="Mata R."/>
            <person name="Mathew T."/>
            <person name="Ngo R."/>
            <person name="Nguyen L."/>
            <person name="Nguyen N."/>
            <person name="Okwuonu G."/>
            <person name="Ongeri F."/>
            <person name="Pham C."/>
            <person name="Simmons D."/>
            <person name="Wilczek-Boney K."/>
            <person name="Hale W."/>
            <person name="Jakkamsetti A."/>
            <person name="Pham P."/>
            <person name="Ruth R."/>
            <person name="San Lucas F."/>
            <person name="Warren J."/>
            <person name="Zhang J."/>
            <person name="Zhao Z."/>
            <person name="Zhou C."/>
            <person name="Zhu D."/>
            <person name="Lee S."/>
            <person name="Bess C."/>
            <person name="Blankenburg K."/>
            <person name="Forbes L."/>
            <person name="Fu Q."/>
            <person name="Gubbala S."/>
            <person name="Hirani K."/>
            <person name="Jayaseelan J.C."/>
            <person name="Lara F."/>
            <person name="Munidasa M."/>
            <person name="Palculict T."/>
            <person name="Patil S."/>
            <person name="Pu L.-L."/>
            <person name="Saada N."/>
            <person name="Tang L."/>
            <person name="Weissenberger G."/>
            <person name="Zhu Y."/>
            <person name="Hemphill L."/>
            <person name="Shang Y."/>
            <person name="Youmans B."/>
            <person name="Ayvaz T."/>
            <person name="Ross M."/>
            <person name="Santibanez J."/>
            <person name="Aqrawi P."/>
            <person name="Gross S."/>
            <person name="Joshi V."/>
            <person name="Fowler G."/>
            <person name="Nazareth L."/>
            <person name="Reid J."/>
            <person name="Worley K."/>
            <person name="Petrosino J."/>
            <person name="Highlander S."/>
            <person name="Gibbs R."/>
        </authorList>
    </citation>
    <scope>NUCLEOTIDE SEQUENCE [LARGE SCALE GENOMIC DNA]</scope>
    <source>
        <strain evidence="5 6">SK72</strain>
    </source>
</reference>
<dbReference type="Proteomes" id="UP000003332">
    <property type="component" value="Unassembled WGS sequence"/>
</dbReference>
<protein>
    <recommendedName>
        <fullName evidence="4">SCP domain-containing protein</fullName>
    </recommendedName>
</protein>
<name>F0I174_STRSA</name>
<dbReference type="HOGENOM" id="CLU_364430_0_0_9"/>
<accession>F0I174</accession>
<feature type="region of interest" description="Disordered" evidence="3">
    <location>
        <begin position="193"/>
        <end position="231"/>
    </location>
</feature>
<comment type="caution">
    <text evidence="5">The sequence shown here is derived from an EMBL/GenBank/DDBJ whole genome shotgun (WGS) entry which is preliminary data.</text>
</comment>
<evidence type="ECO:0000256" key="2">
    <source>
        <dbReference type="SAM" id="Coils"/>
    </source>
</evidence>
<feature type="region of interest" description="Disordered" evidence="3">
    <location>
        <begin position="124"/>
        <end position="150"/>
    </location>
</feature>
<organism evidence="5 6">
    <name type="scientific">Streptococcus sanguinis SK72</name>
    <dbReference type="NCBI Taxonomy" id="888809"/>
    <lineage>
        <taxon>Bacteria</taxon>
        <taxon>Bacillati</taxon>
        <taxon>Bacillota</taxon>
        <taxon>Bacilli</taxon>
        <taxon>Lactobacillales</taxon>
        <taxon>Streptococcaceae</taxon>
        <taxon>Streptococcus</taxon>
    </lineage>
</organism>
<sequence>MRAAIPRLIIVCEIIKRRLIMEKKIGKSVVATGIAATTIISGGLTHQVHADELVESTVTAPKAAEVTEKPVTAADVAVAQENAEAAKAKLDEQRLIVDTAKTEAEDAKTSVKVAEAAVETAKEVQAEATEENVAKAETEAKTAEQEVGAKDTAVREAEAKAAKADQAVKDQANTIKASQSLVDIAETELKQAKTPLNSEEQAVATAKSQQSQAQTALDNAKTELTKAEQAASSAPQVQAEIQNKINQAKASLSQTNQAISSLEGQIPAAEKAAATAPVDLRNTTYSQFLENVRNNAANQEIRDAANNALAVYQRGQNEFGISVNSDPTSPANLENNLQALELVKAINAYRRNAGLQELLVDPYANVASQIQTIYFERNNWHMGKLIRNENVAISFDPQGAVNFWHNKEKEEYQKIAAQYGLPTDETQIDANAIYMRVGADVFAKKIGHYVQMMDNKANAISAAYDKHPNQWGTPHGTSEVGFHHISNFDQRVNNGTLLTVAAMEQLLRAGGGRSAGSNANVTALKNQLAELKAQKVGQESAINILNAQLADAQKAAAAQIAAVEAARQKVATAENNLALTKQNVALKQEALDRATAKIAASLAPYQTNLSNAQAVLAAAKDKLVELQAAQEAAKANLGTAQEDLLSAQKTLAAAKKKVIDLQNAPQLLAEAERELAEAQLDYEAKQAILNQETATLAVLEESYNSLQANYETLLNILNQAALLYGNALNSNYRSGEDKQTLTAVKGGAAGPGAEDESKKDSDAKIAEVHANTREVKGATTGAVQAAGSDVFTDFVVNPAAQLASVATTADKAPTVPAILPNTGSEAERLAIFGMALGAAAFLGTNKRRRRDEDYN</sequence>
<feature type="coiled-coil region" evidence="2">
    <location>
        <begin position="514"/>
        <end position="583"/>
    </location>
</feature>
<dbReference type="InterPro" id="IPR014044">
    <property type="entry name" value="CAP_dom"/>
</dbReference>
<dbReference type="InterPro" id="IPR035940">
    <property type="entry name" value="CAP_sf"/>
</dbReference>
<proteinExistence type="predicted"/>
<dbReference type="PATRIC" id="fig|888809.3.peg.1094"/>
<evidence type="ECO:0000256" key="3">
    <source>
        <dbReference type="SAM" id="MobiDB-lite"/>
    </source>
</evidence>
<evidence type="ECO:0000259" key="4">
    <source>
        <dbReference type="Pfam" id="PF00188"/>
    </source>
</evidence>
<dbReference type="RefSeq" id="WP_002904609.1">
    <property type="nucleotide sequence ID" value="NZ_GL872376.1"/>
</dbReference>
<feature type="coiled-coil region" evidence="2">
    <location>
        <begin position="609"/>
        <end position="716"/>
    </location>
</feature>
<dbReference type="SUPFAM" id="SSF55797">
    <property type="entry name" value="PR-1-like"/>
    <property type="match status" value="1"/>
</dbReference>
<dbReference type="Gene3D" id="3.40.33.10">
    <property type="entry name" value="CAP"/>
    <property type="match status" value="1"/>
</dbReference>
<dbReference type="Pfam" id="PF00188">
    <property type="entry name" value="CAP"/>
    <property type="match status" value="1"/>
</dbReference>
<evidence type="ECO:0000256" key="1">
    <source>
        <dbReference type="ARBA" id="ARBA00023054"/>
    </source>
</evidence>
<dbReference type="SUPFAM" id="SSF57997">
    <property type="entry name" value="Tropomyosin"/>
    <property type="match status" value="1"/>
</dbReference>
<dbReference type="AlphaFoldDB" id="F0I174"/>
<gene>
    <name evidence="5" type="ORF">HMPREF9381_1115</name>
</gene>
<dbReference type="EMBL" id="AEXV01000007">
    <property type="protein sequence ID" value="EGD29602.1"/>
    <property type="molecule type" value="Genomic_DNA"/>
</dbReference>
<dbReference type="PANTHER" id="PTHR23160">
    <property type="entry name" value="SYNAPTONEMAL COMPLEX PROTEIN-RELATED"/>
    <property type="match status" value="1"/>
</dbReference>